<dbReference type="GO" id="GO:0006508">
    <property type="term" value="P:proteolysis"/>
    <property type="evidence" value="ECO:0007669"/>
    <property type="project" value="UniProtKB-KW"/>
</dbReference>
<keyword evidence="1" id="KW-0645">Protease</keyword>
<name>A0ABT7L4Z1_9BACI</name>
<dbReference type="InterPro" id="IPR009665">
    <property type="entry name" value="YyaC"/>
</dbReference>
<sequence>MNLKDKLSSKKQEQFFTNDPAFIRKLSKTLTNWISISNRDVVIICIGTDRSTGDCLGPLTGTLLTERKNENFSVYGTLDNPIHAVNMEQRLDEIKMKHNEPFIIAIDACLGKLKSIGSILTGLGPIQPGAALNKNLPLVGDVYISAVVNISGYMEYLVLQNTRLHVVMDMAKKITTSLHRLDREINITNKLSELNQSDKSLS</sequence>
<dbReference type="SUPFAM" id="SSF53163">
    <property type="entry name" value="HybD-like"/>
    <property type="match status" value="1"/>
</dbReference>
<proteinExistence type="predicted"/>
<dbReference type="Proteomes" id="UP001235343">
    <property type="component" value="Unassembled WGS sequence"/>
</dbReference>
<gene>
    <name evidence="1" type="primary">yyaC</name>
    <name evidence="1" type="ORF">QQS35_10800</name>
</gene>
<protein>
    <submittedName>
        <fullName evidence="1">Spore protease YyaC</fullName>
    </submittedName>
</protein>
<dbReference type="EMBL" id="JASTZU010000036">
    <property type="protein sequence ID" value="MDL4840938.1"/>
    <property type="molecule type" value="Genomic_DNA"/>
</dbReference>
<evidence type="ECO:0000313" key="2">
    <source>
        <dbReference type="Proteomes" id="UP001235343"/>
    </source>
</evidence>
<dbReference type="Pfam" id="PF06866">
    <property type="entry name" value="DUF1256"/>
    <property type="match status" value="1"/>
</dbReference>
<organism evidence="1 2">
    <name type="scientific">Aquibacillus rhizosphaerae</name>
    <dbReference type="NCBI Taxonomy" id="3051431"/>
    <lineage>
        <taxon>Bacteria</taxon>
        <taxon>Bacillati</taxon>
        <taxon>Bacillota</taxon>
        <taxon>Bacilli</taxon>
        <taxon>Bacillales</taxon>
        <taxon>Bacillaceae</taxon>
        <taxon>Aquibacillus</taxon>
    </lineage>
</organism>
<keyword evidence="2" id="KW-1185">Reference proteome</keyword>
<keyword evidence="1" id="KW-0378">Hydrolase</keyword>
<accession>A0ABT7L4Z1</accession>
<dbReference type="GO" id="GO:0008233">
    <property type="term" value="F:peptidase activity"/>
    <property type="evidence" value="ECO:0007669"/>
    <property type="project" value="UniProtKB-KW"/>
</dbReference>
<dbReference type="RefSeq" id="WP_285932097.1">
    <property type="nucleotide sequence ID" value="NZ_JASTZU010000036.1"/>
</dbReference>
<dbReference type="NCBIfam" id="TIGR02841">
    <property type="entry name" value="spore_YyaC"/>
    <property type="match status" value="1"/>
</dbReference>
<dbReference type="InterPro" id="IPR023430">
    <property type="entry name" value="Pept_HybD-like_dom_sf"/>
</dbReference>
<reference evidence="1 2" key="1">
    <citation type="submission" date="2023-06" db="EMBL/GenBank/DDBJ databases">
        <title>Aquibacillus rhizosphaerae LR5S19.</title>
        <authorList>
            <person name="Sun J.-Q."/>
        </authorList>
    </citation>
    <scope>NUCLEOTIDE SEQUENCE [LARGE SCALE GENOMIC DNA]</scope>
    <source>
        <strain evidence="1 2">LR5S19</strain>
    </source>
</reference>
<comment type="caution">
    <text evidence="1">The sequence shown here is derived from an EMBL/GenBank/DDBJ whole genome shotgun (WGS) entry which is preliminary data.</text>
</comment>
<evidence type="ECO:0000313" key="1">
    <source>
        <dbReference type="EMBL" id="MDL4840938.1"/>
    </source>
</evidence>